<dbReference type="AlphaFoldDB" id="A0A1G8B0K5"/>
<sequence length="193" mass="22177">MRVQDFFVCLVNLNQFTPSNMKCILTCSILLFTTLFFGQNNKTVKPAVFIDLNLVPSNTIEYVDPNEIESINVVKKDSTINGVLYRGQINITSKKPKKYDFISLEQIKSEFTKIKSNNIIYMVNGTLIKDNVVTFKLDRNYILEVEVTNSKAFYNLRKSHTKFDIINILGKTKENLENKNKTLLRGHEAIGIK</sequence>
<protein>
    <submittedName>
        <fullName evidence="1">Uncharacterized protein</fullName>
    </submittedName>
</protein>
<evidence type="ECO:0000313" key="1">
    <source>
        <dbReference type="EMBL" id="SDH26160.1"/>
    </source>
</evidence>
<name>A0A1G8B0K5_9FLAO</name>
<dbReference type="STRING" id="178355.SAMN04488062_105223"/>
<keyword evidence="2" id="KW-1185">Reference proteome</keyword>
<gene>
    <name evidence="1" type="ORF">SAMN04488062_105223</name>
</gene>
<dbReference type="EMBL" id="FNDB01000005">
    <property type="protein sequence ID" value="SDH26160.1"/>
    <property type="molecule type" value="Genomic_DNA"/>
</dbReference>
<proteinExistence type="predicted"/>
<reference evidence="2" key="1">
    <citation type="submission" date="2016-10" db="EMBL/GenBank/DDBJ databases">
        <authorList>
            <person name="Varghese N."/>
            <person name="Submissions S."/>
        </authorList>
    </citation>
    <scope>NUCLEOTIDE SEQUENCE [LARGE SCALE GENOMIC DNA]</scope>
    <source>
        <strain evidence="2">CGMCC 1.2747</strain>
    </source>
</reference>
<organism evidence="1 2">
    <name type="scientific">Flavobacterium omnivorum</name>
    <dbReference type="NCBI Taxonomy" id="178355"/>
    <lineage>
        <taxon>Bacteria</taxon>
        <taxon>Pseudomonadati</taxon>
        <taxon>Bacteroidota</taxon>
        <taxon>Flavobacteriia</taxon>
        <taxon>Flavobacteriales</taxon>
        <taxon>Flavobacteriaceae</taxon>
        <taxon>Flavobacterium</taxon>
    </lineage>
</organism>
<accession>A0A1G8B0K5</accession>
<dbReference type="Proteomes" id="UP000199274">
    <property type="component" value="Unassembled WGS sequence"/>
</dbReference>
<evidence type="ECO:0000313" key="2">
    <source>
        <dbReference type="Proteomes" id="UP000199274"/>
    </source>
</evidence>